<comment type="caution">
    <text evidence="8">The sequence shown here is derived from an EMBL/GenBank/DDBJ whole genome shotgun (WGS) entry which is preliminary data.</text>
</comment>
<dbReference type="PANTHER" id="PTHR42985">
    <property type="entry name" value="SODIUM-COUPLED MONOCARBOXYLATE TRANSPORTER"/>
    <property type="match status" value="1"/>
</dbReference>
<dbReference type="EMBL" id="MU825946">
    <property type="protein sequence ID" value="KAJ7382020.1"/>
    <property type="molecule type" value="Genomic_DNA"/>
</dbReference>
<organism evidence="8 9">
    <name type="scientific">Desmophyllum pertusum</name>
    <dbReference type="NCBI Taxonomy" id="174260"/>
    <lineage>
        <taxon>Eukaryota</taxon>
        <taxon>Metazoa</taxon>
        <taxon>Cnidaria</taxon>
        <taxon>Anthozoa</taxon>
        <taxon>Hexacorallia</taxon>
        <taxon>Scleractinia</taxon>
        <taxon>Caryophylliina</taxon>
        <taxon>Caryophylliidae</taxon>
        <taxon>Desmophyllum</taxon>
    </lineage>
</organism>
<keyword evidence="7" id="KW-0812">Transmembrane</keyword>
<feature type="transmembrane region" description="Helical" evidence="7">
    <location>
        <begin position="94"/>
        <end position="117"/>
    </location>
</feature>
<feature type="transmembrane region" description="Helical" evidence="7">
    <location>
        <begin position="53"/>
        <end position="74"/>
    </location>
</feature>
<evidence type="ECO:0000256" key="6">
    <source>
        <dbReference type="ARBA" id="ARBA00023201"/>
    </source>
</evidence>
<dbReference type="Proteomes" id="UP001163046">
    <property type="component" value="Unassembled WGS sequence"/>
</dbReference>
<dbReference type="GO" id="GO:0006814">
    <property type="term" value="P:sodium ion transport"/>
    <property type="evidence" value="ECO:0007669"/>
    <property type="project" value="UniProtKB-KW"/>
</dbReference>
<proteinExistence type="predicted"/>
<dbReference type="OrthoDB" id="9946355at2759"/>
<feature type="transmembrane region" description="Helical" evidence="7">
    <location>
        <begin position="12"/>
        <end position="32"/>
    </location>
</feature>
<evidence type="ECO:0000256" key="2">
    <source>
        <dbReference type="ARBA" id="ARBA00022448"/>
    </source>
</evidence>
<dbReference type="AlphaFoldDB" id="A0A9X0D087"/>
<gene>
    <name evidence="8" type="ORF">OS493_037608</name>
</gene>
<keyword evidence="6" id="KW-0739">Sodium transport</keyword>
<dbReference type="InterPro" id="IPR051163">
    <property type="entry name" value="Sodium:Solute_Symporter_SSF"/>
</dbReference>
<evidence type="ECO:0000313" key="8">
    <source>
        <dbReference type="EMBL" id="KAJ7382020.1"/>
    </source>
</evidence>
<accession>A0A9X0D087</accession>
<keyword evidence="5" id="KW-0406">Ion transport</keyword>
<evidence type="ECO:0000256" key="5">
    <source>
        <dbReference type="ARBA" id="ARBA00023065"/>
    </source>
</evidence>
<keyword evidence="3" id="KW-1003">Cell membrane</keyword>
<reference evidence="8" key="1">
    <citation type="submission" date="2023-01" db="EMBL/GenBank/DDBJ databases">
        <title>Genome assembly of the deep-sea coral Lophelia pertusa.</title>
        <authorList>
            <person name="Herrera S."/>
            <person name="Cordes E."/>
        </authorList>
    </citation>
    <scope>NUCLEOTIDE SEQUENCE</scope>
    <source>
        <strain evidence="8">USNM1676648</strain>
        <tissue evidence="8">Polyp</tissue>
    </source>
</reference>
<keyword evidence="9" id="KW-1185">Reference proteome</keyword>
<keyword evidence="7" id="KW-1133">Transmembrane helix</keyword>
<evidence type="ECO:0000256" key="1">
    <source>
        <dbReference type="ARBA" id="ARBA00004651"/>
    </source>
</evidence>
<evidence type="ECO:0000256" key="7">
    <source>
        <dbReference type="SAM" id="Phobius"/>
    </source>
</evidence>
<keyword evidence="4" id="KW-0915">Sodium</keyword>
<evidence type="ECO:0000313" key="9">
    <source>
        <dbReference type="Proteomes" id="UP001163046"/>
    </source>
</evidence>
<evidence type="ECO:0000256" key="3">
    <source>
        <dbReference type="ARBA" id="ARBA00022475"/>
    </source>
</evidence>
<sequence length="177" mass="19522">YLEKRFSTGVSLYWEVVCFIIQTSCCIWAIVVSGPANSFGSQGGMKDVFWNEVFFQAIVMLGGLIGECSIVGTYKVGDCDPISDGRIKTGDQILPYFVMHVLGSLYGVPGLFMACLFSGTLRPKLVSSCRFGGLYEALVQTQTERTVRDTCYTLLENFLGVIKSGHEHGISIHSRKH</sequence>
<evidence type="ECO:0000256" key="4">
    <source>
        <dbReference type="ARBA" id="ARBA00023053"/>
    </source>
</evidence>
<comment type="subcellular location">
    <subcellularLocation>
        <location evidence="1">Cell membrane</location>
        <topology evidence="1">Multi-pass membrane protein</topology>
    </subcellularLocation>
</comment>
<dbReference type="GO" id="GO:0015293">
    <property type="term" value="F:symporter activity"/>
    <property type="evidence" value="ECO:0007669"/>
    <property type="project" value="TreeGrafter"/>
</dbReference>
<dbReference type="GO" id="GO:0005886">
    <property type="term" value="C:plasma membrane"/>
    <property type="evidence" value="ECO:0007669"/>
    <property type="project" value="UniProtKB-SubCell"/>
</dbReference>
<name>A0A9X0D087_9CNID</name>
<keyword evidence="7" id="KW-0472">Membrane</keyword>
<protein>
    <submittedName>
        <fullName evidence="8">Uncharacterized protein</fullName>
    </submittedName>
</protein>
<feature type="non-terminal residue" evidence="8">
    <location>
        <position position="1"/>
    </location>
</feature>
<keyword evidence="2" id="KW-0813">Transport</keyword>
<dbReference type="PANTHER" id="PTHR42985:SF40">
    <property type="entry name" value="LD47995P-RELATED"/>
    <property type="match status" value="1"/>
</dbReference>